<comment type="catalytic activity">
    <reaction evidence="1">
        <text>ATP + protein L-histidine = ADP + protein N-phospho-L-histidine.</text>
        <dbReference type="EC" id="2.7.13.3"/>
    </reaction>
</comment>
<dbReference type="SUPFAM" id="SSF55874">
    <property type="entry name" value="ATPase domain of HSP90 chaperone/DNA topoisomerase II/histidine kinase"/>
    <property type="match status" value="1"/>
</dbReference>
<dbReference type="PANTHER" id="PTHR43065">
    <property type="entry name" value="SENSOR HISTIDINE KINASE"/>
    <property type="match status" value="1"/>
</dbReference>
<dbReference type="PRINTS" id="PR00344">
    <property type="entry name" value="BCTRLSENSOR"/>
</dbReference>
<gene>
    <name evidence="4" type="ORF">AAG747_17230</name>
</gene>
<protein>
    <recommendedName>
        <fullName evidence="2">histidine kinase</fullName>
        <ecNumber evidence="2">2.7.13.3</ecNumber>
    </recommendedName>
</protein>
<dbReference type="InterPro" id="IPR036890">
    <property type="entry name" value="HATPase_C_sf"/>
</dbReference>
<dbReference type="SMART" id="SM00387">
    <property type="entry name" value="HATPase_c"/>
    <property type="match status" value="1"/>
</dbReference>
<dbReference type="PROSITE" id="PS50109">
    <property type="entry name" value="HIS_KIN"/>
    <property type="match status" value="1"/>
</dbReference>
<dbReference type="EMBL" id="JBDKWZ010000010">
    <property type="protein sequence ID" value="MEN7549669.1"/>
    <property type="molecule type" value="Genomic_DNA"/>
</dbReference>
<dbReference type="RefSeq" id="WP_346822448.1">
    <property type="nucleotide sequence ID" value="NZ_JBDKWZ010000010.1"/>
</dbReference>
<proteinExistence type="predicted"/>
<dbReference type="Gene3D" id="1.10.287.130">
    <property type="match status" value="1"/>
</dbReference>
<dbReference type="Gene3D" id="3.30.565.10">
    <property type="entry name" value="Histidine kinase-like ATPase, C-terminal domain"/>
    <property type="match status" value="1"/>
</dbReference>
<dbReference type="InterPro" id="IPR004358">
    <property type="entry name" value="Sig_transdc_His_kin-like_C"/>
</dbReference>
<dbReference type="Proteomes" id="UP001403385">
    <property type="component" value="Unassembled WGS sequence"/>
</dbReference>
<keyword evidence="4" id="KW-0067">ATP-binding</keyword>
<accession>A0AAW9S9M0</accession>
<dbReference type="GO" id="GO:0005524">
    <property type="term" value="F:ATP binding"/>
    <property type="evidence" value="ECO:0007669"/>
    <property type="project" value="UniProtKB-KW"/>
</dbReference>
<dbReference type="PANTHER" id="PTHR43065:SF50">
    <property type="entry name" value="HISTIDINE KINASE"/>
    <property type="match status" value="1"/>
</dbReference>
<evidence type="ECO:0000313" key="5">
    <source>
        <dbReference type="Proteomes" id="UP001403385"/>
    </source>
</evidence>
<dbReference type="GO" id="GO:0004673">
    <property type="term" value="F:protein histidine kinase activity"/>
    <property type="evidence" value="ECO:0007669"/>
    <property type="project" value="UniProtKB-EC"/>
</dbReference>
<evidence type="ECO:0000313" key="4">
    <source>
        <dbReference type="EMBL" id="MEN7549669.1"/>
    </source>
</evidence>
<sequence>MLRTSSNHLDSNPLQVHLEVGKSIHSGKSSVKEILRILQAALQPSGVCALGIGQFKEATLNVKHFIYKEEEPPPFSLSLLSFNNLDFMNVPNTYKIIRQPSQFFSPPPFFIQSSIPLQSLFLLAFNNQQVFIAFSQQEITNSLTQLLLSLSGYIHMAFSNESLRHTSQNTLQQLVQAEKLAIVGRMTSGITHELNNPVNFLSSGVVPLRSDLTLLKKYYYLLYQHIPKNYLAKVKEEMAVDSEFLFDEIDSLLAGIEEGAKRIKEIAIGLRKYKGIPEHKWQFSNPEEGLDSTLLLLKHWTKNAIKINKYYGNLPSIECMPGKLNQVFMNLLTNAIHALEDQHDLVEKSISIHTTEQENSITIGIEDSGKGMTKEVKEQIFDPFFTTKATEKGSGLGLSICLEIIKSHKGSISVQSTPETGTKFEITLPKIQT</sequence>
<feature type="domain" description="Histidine kinase" evidence="3">
    <location>
        <begin position="323"/>
        <end position="432"/>
    </location>
</feature>
<dbReference type="InterPro" id="IPR003594">
    <property type="entry name" value="HATPase_dom"/>
</dbReference>
<evidence type="ECO:0000256" key="1">
    <source>
        <dbReference type="ARBA" id="ARBA00000085"/>
    </source>
</evidence>
<comment type="caution">
    <text evidence="4">The sequence shown here is derived from an EMBL/GenBank/DDBJ whole genome shotgun (WGS) entry which is preliminary data.</text>
</comment>
<organism evidence="4 5">
    <name type="scientific">Rapidithrix thailandica</name>
    <dbReference type="NCBI Taxonomy" id="413964"/>
    <lineage>
        <taxon>Bacteria</taxon>
        <taxon>Pseudomonadati</taxon>
        <taxon>Bacteroidota</taxon>
        <taxon>Cytophagia</taxon>
        <taxon>Cytophagales</taxon>
        <taxon>Flammeovirgaceae</taxon>
        <taxon>Rapidithrix</taxon>
    </lineage>
</organism>
<name>A0AAW9S9M0_9BACT</name>
<dbReference type="EC" id="2.7.13.3" evidence="2"/>
<evidence type="ECO:0000256" key="2">
    <source>
        <dbReference type="ARBA" id="ARBA00012438"/>
    </source>
</evidence>
<keyword evidence="5" id="KW-1185">Reference proteome</keyword>
<evidence type="ECO:0000259" key="3">
    <source>
        <dbReference type="PROSITE" id="PS50109"/>
    </source>
</evidence>
<dbReference type="InterPro" id="IPR005467">
    <property type="entry name" value="His_kinase_dom"/>
</dbReference>
<reference evidence="4 5" key="1">
    <citation type="submission" date="2024-04" db="EMBL/GenBank/DDBJ databases">
        <title>Novel genus in family Flammeovirgaceae.</title>
        <authorList>
            <person name="Nguyen T.H."/>
            <person name="Vuong T.Q."/>
            <person name="Le H."/>
            <person name="Kim S.-G."/>
        </authorList>
    </citation>
    <scope>NUCLEOTIDE SEQUENCE [LARGE SCALE GENOMIC DNA]</scope>
    <source>
        <strain evidence="4 5">JCM 23209</strain>
    </source>
</reference>
<keyword evidence="4" id="KW-0547">Nucleotide-binding</keyword>
<dbReference type="Pfam" id="PF02518">
    <property type="entry name" value="HATPase_c"/>
    <property type="match status" value="1"/>
</dbReference>
<dbReference type="AlphaFoldDB" id="A0AAW9S9M0"/>